<evidence type="ECO:0000256" key="4">
    <source>
        <dbReference type="RuleBase" id="RU362028"/>
    </source>
</evidence>
<dbReference type="AlphaFoldDB" id="A0A4R5NDD2"/>
<dbReference type="GO" id="GO:0000455">
    <property type="term" value="P:enzyme-directed rRNA pseudouridine synthesis"/>
    <property type="evidence" value="ECO:0007669"/>
    <property type="project" value="TreeGrafter"/>
</dbReference>
<dbReference type="Gene3D" id="3.30.2350.10">
    <property type="entry name" value="Pseudouridine synthase"/>
    <property type="match status" value="1"/>
</dbReference>
<feature type="domain" description="Pseudouridine synthase RsuA/RluA-like" evidence="5">
    <location>
        <begin position="87"/>
        <end position="238"/>
    </location>
</feature>
<sequence>MQFEWQKETGPDQTVKKFLGTKGVSHRLISAAKQESDASFQLNGDLVDASEFVSVGDTIGFNLPDEPSDPNVPVSYEPLDIVAETNHWLVVNKEAGLTVVPGPANREDTLVNRIKGHLMNENSAQLVPHIITRLDRFTSGLVLVAKHRYANSLFSEQLANHELKKTYIAIVSGNMEKAHDLIDKPIRRADEGFNQIVAPDGKSAQTEYWVLGQNDDYSLVKVNLLTGRTHQIRVHFQAIGHPLLGDELYHGPLNLGISRQALHASELSFTDPFTGELQQFKADLPADMAQLNNF</sequence>
<evidence type="ECO:0000259" key="5">
    <source>
        <dbReference type="Pfam" id="PF00849"/>
    </source>
</evidence>
<evidence type="ECO:0000256" key="3">
    <source>
        <dbReference type="PIRSR" id="PIRSR606225-1"/>
    </source>
</evidence>
<comment type="catalytic activity">
    <reaction evidence="1 4">
        <text>a uridine in RNA = a pseudouridine in RNA</text>
        <dbReference type="Rhea" id="RHEA:48348"/>
        <dbReference type="Rhea" id="RHEA-COMP:12068"/>
        <dbReference type="Rhea" id="RHEA-COMP:12069"/>
        <dbReference type="ChEBI" id="CHEBI:65314"/>
        <dbReference type="ChEBI" id="CHEBI:65315"/>
    </reaction>
</comment>
<dbReference type="InterPro" id="IPR006224">
    <property type="entry name" value="PsdUridine_synth_RluA-like_CS"/>
</dbReference>
<gene>
    <name evidence="6" type="ORF">C5L31_001959</name>
</gene>
<evidence type="ECO:0000256" key="2">
    <source>
        <dbReference type="ARBA" id="ARBA00010876"/>
    </source>
</evidence>
<dbReference type="OrthoDB" id="9807829at2"/>
<dbReference type="GO" id="GO:0009982">
    <property type="term" value="F:pseudouridine synthase activity"/>
    <property type="evidence" value="ECO:0007669"/>
    <property type="project" value="InterPro"/>
</dbReference>
<feature type="active site" evidence="3">
    <location>
        <position position="135"/>
    </location>
</feature>
<dbReference type="InterPro" id="IPR020103">
    <property type="entry name" value="PsdUridine_synth_cat_dom_sf"/>
</dbReference>
<accession>A0A4R5NDD2</accession>
<dbReference type="PROSITE" id="PS01129">
    <property type="entry name" value="PSI_RLU"/>
    <property type="match status" value="1"/>
</dbReference>
<proteinExistence type="inferred from homology"/>
<keyword evidence="7" id="KW-1185">Reference proteome</keyword>
<name>A0A4R5NDD2_9LACO</name>
<reference evidence="6 7" key="1">
    <citation type="journal article" date="2019" name="Appl. Microbiol. Biotechnol.">
        <title>Uncovering carbohydrate metabolism through a genotype-phenotype association study of 56 lactic acid bacteria genomes.</title>
        <authorList>
            <person name="Buron-Moles G."/>
            <person name="Chailyan A."/>
            <person name="Dolejs I."/>
            <person name="Forster J."/>
            <person name="Miks M.H."/>
        </authorList>
    </citation>
    <scope>NUCLEOTIDE SEQUENCE [LARGE SCALE GENOMIC DNA]</scope>
    <source>
        <strain evidence="6 7">ATCC 49373</strain>
    </source>
</reference>
<dbReference type="EMBL" id="PUFO01000106">
    <property type="protein sequence ID" value="TDG71335.1"/>
    <property type="molecule type" value="Genomic_DNA"/>
</dbReference>
<dbReference type="RefSeq" id="WP_010619555.1">
    <property type="nucleotide sequence ID" value="NZ_PUFO01000106.1"/>
</dbReference>
<dbReference type="GO" id="GO:0140098">
    <property type="term" value="F:catalytic activity, acting on RNA"/>
    <property type="evidence" value="ECO:0007669"/>
    <property type="project" value="UniProtKB-ARBA"/>
</dbReference>
<dbReference type="STRING" id="1122149.FD44_GL000445"/>
<dbReference type="PANTHER" id="PTHR21600:SF35">
    <property type="entry name" value="PSEUDOURIDINE SYNTHASE"/>
    <property type="match status" value="1"/>
</dbReference>
<dbReference type="PANTHER" id="PTHR21600">
    <property type="entry name" value="MITOCHONDRIAL RNA PSEUDOURIDINE SYNTHASE"/>
    <property type="match status" value="1"/>
</dbReference>
<protein>
    <recommendedName>
        <fullName evidence="4">Pseudouridine synthase</fullName>
        <ecNumber evidence="4">5.4.99.-</ecNumber>
    </recommendedName>
</protein>
<dbReference type="InterPro" id="IPR006225">
    <property type="entry name" value="PsdUridine_synth_RluC/D"/>
</dbReference>
<dbReference type="CDD" id="cd02869">
    <property type="entry name" value="PseudoU_synth_RluA_like"/>
    <property type="match status" value="1"/>
</dbReference>
<organism evidence="6 7">
    <name type="scientific">Secundilactobacillus malefermentans</name>
    <dbReference type="NCBI Taxonomy" id="176292"/>
    <lineage>
        <taxon>Bacteria</taxon>
        <taxon>Bacillati</taxon>
        <taxon>Bacillota</taxon>
        <taxon>Bacilli</taxon>
        <taxon>Lactobacillales</taxon>
        <taxon>Lactobacillaceae</taxon>
        <taxon>Secundilactobacillus</taxon>
    </lineage>
</organism>
<dbReference type="EC" id="5.4.99.-" evidence="4"/>
<evidence type="ECO:0000313" key="7">
    <source>
        <dbReference type="Proteomes" id="UP000294854"/>
    </source>
</evidence>
<evidence type="ECO:0000313" key="6">
    <source>
        <dbReference type="EMBL" id="TDG71335.1"/>
    </source>
</evidence>
<dbReference type="InterPro" id="IPR006145">
    <property type="entry name" value="PsdUridine_synth_RsuA/RluA"/>
</dbReference>
<dbReference type="Pfam" id="PF00849">
    <property type="entry name" value="PseudoU_synth_2"/>
    <property type="match status" value="1"/>
</dbReference>
<dbReference type="SUPFAM" id="SSF55120">
    <property type="entry name" value="Pseudouridine synthase"/>
    <property type="match status" value="1"/>
</dbReference>
<keyword evidence="4" id="KW-0413">Isomerase</keyword>
<dbReference type="Proteomes" id="UP000294854">
    <property type="component" value="Unassembled WGS sequence"/>
</dbReference>
<comment type="caution">
    <text evidence="6">The sequence shown here is derived from an EMBL/GenBank/DDBJ whole genome shotgun (WGS) entry which is preliminary data.</text>
</comment>
<comment type="function">
    <text evidence="4">Responsible for synthesis of pseudouridine from uracil.</text>
</comment>
<comment type="similarity">
    <text evidence="2 4">Belongs to the pseudouridine synthase RluA family.</text>
</comment>
<dbReference type="InterPro" id="IPR050188">
    <property type="entry name" value="RluA_PseudoU_synthase"/>
</dbReference>
<dbReference type="GO" id="GO:0003723">
    <property type="term" value="F:RNA binding"/>
    <property type="evidence" value="ECO:0007669"/>
    <property type="project" value="InterPro"/>
</dbReference>
<dbReference type="NCBIfam" id="TIGR00005">
    <property type="entry name" value="rluA_subfam"/>
    <property type="match status" value="1"/>
</dbReference>
<evidence type="ECO:0000256" key="1">
    <source>
        <dbReference type="ARBA" id="ARBA00000073"/>
    </source>
</evidence>